<evidence type="ECO:0000313" key="3">
    <source>
        <dbReference type="Proteomes" id="UP001054857"/>
    </source>
</evidence>
<protein>
    <submittedName>
        <fullName evidence="2">Uncharacterized protein</fullName>
    </submittedName>
</protein>
<feature type="compositionally biased region" description="Low complexity" evidence="1">
    <location>
        <begin position="185"/>
        <end position="203"/>
    </location>
</feature>
<comment type="caution">
    <text evidence="2">The sequence shown here is derived from an EMBL/GenBank/DDBJ whole genome shotgun (WGS) entry which is preliminary data.</text>
</comment>
<gene>
    <name evidence="2" type="ORF">Agub_g15672</name>
</gene>
<sequence length="391" mass="40383">MRRSTQLIARGGRFRSTISALPEEAEQGCVAIAVSIAALPPQVAATAAAPSLAAATLTGAGSPLLTQTRGFAASGAGARRGGSGIGGEAPREVVEADEAARRVMSDPMSRLMASQGMPVGLSFTAGTAAAAGAAAGAAGGGGRRGKGPVVDESEEGPEEDLTRPPRAEPAYQMEAFSDMLRATAASARRNPTAAATSSSSSGSGDEGFLAGVQQVSPSLDDSWGTTRESPAEIARRIVESNSAMAAAAGRAGGLAEEEGEEEDDGPDVPMTLSPSEEKYKSLEAMSADIKKLDEVFEVLASVPWLDEDVLAEKELKGVAQVGLLGTLEEVGFNIQPQLHRIWSGEHGAEMAAEAGLEFRDQAALMAILYHTQQILDKYGPPPRGYLPKPRQ</sequence>
<feature type="region of interest" description="Disordered" evidence="1">
    <location>
        <begin position="247"/>
        <end position="270"/>
    </location>
</feature>
<feature type="region of interest" description="Disordered" evidence="1">
    <location>
        <begin position="135"/>
        <end position="167"/>
    </location>
</feature>
<feature type="region of interest" description="Disordered" evidence="1">
    <location>
        <begin position="185"/>
        <end position="209"/>
    </location>
</feature>
<organism evidence="2 3">
    <name type="scientific">Astrephomene gubernaculifera</name>
    <dbReference type="NCBI Taxonomy" id="47775"/>
    <lineage>
        <taxon>Eukaryota</taxon>
        <taxon>Viridiplantae</taxon>
        <taxon>Chlorophyta</taxon>
        <taxon>core chlorophytes</taxon>
        <taxon>Chlorophyceae</taxon>
        <taxon>CS clade</taxon>
        <taxon>Chlamydomonadales</taxon>
        <taxon>Astrephomenaceae</taxon>
        <taxon>Astrephomene</taxon>
    </lineage>
</organism>
<dbReference type="Proteomes" id="UP001054857">
    <property type="component" value="Unassembled WGS sequence"/>
</dbReference>
<keyword evidence="3" id="KW-1185">Reference proteome</keyword>
<reference evidence="2 3" key="1">
    <citation type="journal article" date="2021" name="Sci. Rep.">
        <title>Genome sequencing of the multicellular alga Astrephomene provides insights into convergent evolution of germ-soma differentiation.</title>
        <authorList>
            <person name="Yamashita S."/>
            <person name="Yamamoto K."/>
            <person name="Matsuzaki R."/>
            <person name="Suzuki S."/>
            <person name="Yamaguchi H."/>
            <person name="Hirooka S."/>
            <person name="Minakuchi Y."/>
            <person name="Miyagishima S."/>
            <person name="Kawachi M."/>
            <person name="Toyoda A."/>
            <person name="Nozaki H."/>
        </authorList>
    </citation>
    <scope>NUCLEOTIDE SEQUENCE [LARGE SCALE GENOMIC DNA]</scope>
    <source>
        <strain evidence="2 3">NIES-4017</strain>
    </source>
</reference>
<evidence type="ECO:0000256" key="1">
    <source>
        <dbReference type="SAM" id="MobiDB-lite"/>
    </source>
</evidence>
<name>A0AAD3HTW2_9CHLO</name>
<dbReference type="AlphaFoldDB" id="A0AAD3HTW2"/>
<accession>A0AAD3HTW2</accession>
<evidence type="ECO:0000313" key="2">
    <source>
        <dbReference type="EMBL" id="GFR52983.1"/>
    </source>
</evidence>
<dbReference type="EMBL" id="BMAR01000081">
    <property type="protein sequence ID" value="GFR52983.1"/>
    <property type="molecule type" value="Genomic_DNA"/>
</dbReference>
<proteinExistence type="predicted"/>
<feature type="compositionally biased region" description="Acidic residues" evidence="1">
    <location>
        <begin position="255"/>
        <end position="266"/>
    </location>
</feature>